<evidence type="ECO:0000259" key="9">
    <source>
        <dbReference type="PROSITE" id="PS50305"/>
    </source>
</evidence>
<feature type="domain" description="Deacetylase sirtuin-type" evidence="9">
    <location>
        <begin position="28"/>
        <end position="528"/>
    </location>
</feature>
<dbReference type="EMBL" id="KQ235088">
    <property type="protein sequence ID" value="KMZ91693.1"/>
    <property type="molecule type" value="Genomic_DNA"/>
</dbReference>
<dbReference type="Pfam" id="PF02146">
    <property type="entry name" value="SIR2"/>
    <property type="match status" value="1"/>
</dbReference>
<feature type="compositionally biased region" description="Polar residues" evidence="8">
    <location>
        <begin position="1019"/>
        <end position="1031"/>
    </location>
</feature>
<feature type="binding site" evidence="7">
    <location>
        <position position="396"/>
    </location>
    <ligand>
        <name>Zn(2+)</name>
        <dbReference type="ChEBI" id="CHEBI:29105"/>
    </ligand>
</feature>
<feature type="compositionally biased region" description="Polar residues" evidence="8">
    <location>
        <begin position="244"/>
        <end position="254"/>
    </location>
</feature>
<keyword evidence="5" id="KW-0520">NAD</keyword>
<feature type="binding site" evidence="7">
    <location>
        <position position="418"/>
    </location>
    <ligand>
        <name>Zn(2+)</name>
        <dbReference type="ChEBI" id="CHEBI:29105"/>
    </ligand>
</feature>
<feature type="compositionally biased region" description="Low complexity" evidence="8">
    <location>
        <begin position="304"/>
        <end position="313"/>
    </location>
</feature>
<dbReference type="SUPFAM" id="SSF52467">
    <property type="entry name" value="DHS-like NAD/FAD-binding domain"/>
    <property type="match status" value="1"/>
</dbReference>
<evidence type="ECO:0000256" key="1">
    <source>
        <dbReference type="ARBA" id="ARBA00012928"/>
    </source>
</evidence>
<feature type="compositionally biased region" description="Basic and acidic residues" evidence="8">
    <location>
        <begin position="11"/>
        <end position="27"/>
    </location>
</feature>
<feature type="compositionally biased region" description="Polar residues" evidence="8">
    <location>
        <begin position="781"/>
        <end position="790"/>
    </location>
</feature>
<dbReference type="InterPro" id="IPR003000">
    <property type="entry name" value="Sirtuin"/>
</dbReference>
<dbReference type="AlphaFoldDB" id="A0A0J9VVN5"/>
<dbReference type="Gene3D" id="3.40.50.1220">
    <property type="entry name" value="TPP-binding domain"/>
    <property type="match status" value="2"/>
</dbReference>
<evidence type="ECO:0000256" key="8">
    <source>
        <dbReference type="SAM" id="MobiDB-lite"/>
    </source>
</evidence>
<dbReference type="GO" id="GO:0005634">
    <property type="term" value="C:nucleus"/>
    <property type="evidence" value="ECO:0007669"/>
    <property type="project" value="TreeGrafter"/>
</dbReference>
<feature type="region of interest" description="Disordered" evidence="8">
    <location>
        <begin position="998"/>
        <end position="1148"/>
    </location>
</feature>
<comment type="similarity">
    <text evidence="6">Belongs to the sirtuin family. Class IV subfamily.</text>
</comment>
<dbReference type="Gene3D" id="2.20.28.200">
    <property type="match status" value="1"/>
</dbReference>
<dbReference type="GO" id="GO:0046872">
    <property type="term" value="F:metal ion binding"/>
    <property type="evidence" value="ECO:0007669"/>
    <property type="project" value="UniProtKB-KW"/>
</dbReference>
<dbReference type="GO" id="GO:0003714">
    <property type="term" value="F:transcription corepressor activity"/>
    <property type="evidence" value="ECO:0007669"/>
    <property type="project" value="TreeGrafter"/>
</dbReference>
<protein>
    <recommendedName>
        <fullName evidence="1">protein acetyllysine N-acetyltransferase</fullName>
        <ecNumber evidence="1">2.3.1.286</ecNumber>
    </recommendedName>
</protein>
<feature type="compositionally biased region" description="Basic and acidic residues" evidence="8">
    <location>
        <begin position="791"/>
        <end position="800"/>
    </location>
</feature>
<feature type="active site" description="Proton acceptor" evidence="7">
    <location>
        <position position="385"/>
    </location>
</feature>
<feature type="region of interest" description="Disordered" evidence="8">
    <location>
        <begin position="78"/>
        <end position="211"/>
    </location>
</feature>
<dbReference type="GO" id="GO:0070403">
    <property type="term" value="F:NAD+ binding"/>
    <property type="evidence" value="ECO:0007669"/>
    <property type="project" value="InterPro"/>
</dbReference>
<dbReference type="InterPro" id="IPR050134">
    <property type="entry name" value="NAD-dep_sirtuin_deacylases"/>
</dbReference>
<feature type="compositionally biased region" description="Basic and acidic residues" evidence="8">
    <location>
        <begin position="873"/>
        <end position="893"/>
    </location>
</feature>
<evidence type="ECO:0000313" key="11">
    <source>
        <dbReference type="Proteomes" id="UP000053776"/>
    </source>
</evidence>
<accession>A0A0J9VVN5</accession>
<feature type="compositionally biased region" description="Basic and acidic residues" evidence="8">
    <location>
        <begin position="271"/>
        <end position="287"/>
    </location>
</feature>
<dbReference type="GO" id="GO:0000122">
    <property type="term" value="P:negative regulation of transcription by RNA polymerase II"/>
    <property type="evidence" value="ECO:0007669"/>
    <property type="project" value="TreeGrafter"/>
</dbReference>
<evidence type="ECO:0000256" key="2">
    <source>
        <dbReference type="ARBA" id="ARBA00022679"/>
    </source>
</evidence>
<evidence type="ECO:0000313" key="10">
    <source>
        <dbReference type="EMBL" id="KMZ91693.1"/>
    </source>
</evidence>
<dbReference type="PROSITE" id="PS50305">
    <property type="entry name" value="SIRTUIN"/>
    <property type="match status" value="1"/>
</dbReference>
<reference evidence="10 11" key="1">
    <citation type="submission" date="2011-08" db="EMBL/GenBank/DDBJ databases">
        <title>The Genome Sequence of Plasmodium vivax Mauritania I.</title>
        <authorList>
            <consortium name="The Broad Institute Genome Sequencing Platform"/>
            <consortium name="The Broad Institute Genome Sequencing Center for Infectious Disease"/>
            <person name="Neafsey D."/>
            <person name="Carlton J."/>
            <person name="Barnwell J."/>
            <person name="Collins W."/>
            <person name="Escalante A."/>
            <person name="Mullikin J."/>
            <person name="Saul A."/>
            <person name="Guigo R."/>
            <person name="Camara F."/>
            <person name="Young S.K."/>
            <person name="Zeng Q."/>
            <person name="Gargeya S."/>
            <person name="Fitzgerald M."/>
            <person name="Haas B."/>
            <person name="Abouelleil A."/>
            <person name="Alvarado L."/>
            <person name="Arachchi H.M."/>
            <person name="Berlin A."/>
            <person name="Brown A."/>
            <person name="Chapman S.B."/>
            <person name="Chen Z."/>
            <person name="Dunbar C."/>
            <person name="Freedman E."/>
            <person name="Gearin G."/>
            <person name="Gellesch M."/>
            <person name="Goldberg J."/>
            <person name="Griggs A."/>
            <person name="Gujja S."/>
            <person name="Heiman D."/>
            <person name="Howarth C."/>
            <person name="Larson L."/>
            <person name="Lui A."/>
            <person name="MacDonald P.J.P."/>
            <person name="Montmayeur A."/>
            <person name="Murphy C."/>
            <person name="Neiman D."/>
            <person name="Pearson M."/>
            <person name="Priest M."/>
            <person name="Roberts A."/>
            <person name="Saif S."/>
            <person name="Shea T."/>
            <person name="Shenoy N."/>
            <person name="Sisk P."/>
            <person name="Stolte C."/>
            <person name="Sykes S."/>
            <person name="Wortman J."/>
            <person name="Nusbaum C."/>
            <person name="Birren B."/>
        </authorList>
    </citation>
    <scope>NUCLEOTIDE SEQUENCE [LARGE SCALE GENOMIC DNA]</scope>
    <source>
        <strain evidence="10 11">Mauritania I</strain>
    </source>
</reference>
<name>A0A0J9VVN5_PLAVI</name>
<feature type="compositionally biased region" description="Basic and acidic residues" evidence="8">
    <location>
        <begin position="94"/>
        <end position="131"/>
    </location>
</feature>
<evidence type="ECO:0000256" key="4">
    <source>
        <dbReference type="ARBA" id="ARBA00022833"/>
    </source>
</evidence>
<proteinExistence type="inferred from homology"/>
<feature type="compositionally biased region" description="Basic and acidic residues" evidence="8">
    <location>
        <begin position="193"/>
        <end position="211"/>
    </location>
</feature>
<dbReference type="InterPro" id="IPR029035">
    <property type="entry name" value="DHS-like_NAD/FAD-binding_dom"/>
</dbReference>
<dbReference type="InterPro" id="IPR026590">
    <property type="entry name" value="Ssirtuin_cat_dom"/>
</dbReference>
<dbReference type="GO" id="GO:0017136">
    <property type="term" value="F:histone deacetylase activity, NAD-dependent"/>
    <property type="evidence" value="ECO:0007669"/>
    <property type="project" value="TreeGrafter"/>
</dbReference>
<feature type="compositionally biased region" description="Basic and acidic residues" evidence="8">
    <location>
        <begin position="1032"/>
        <end position="1044"/>
    </location>
</feature>
<dbReference type="Proteomes" id="UP000053776">
    <property type="component" value="Unassembled WGS sequence"/>
</dbReference>
<sequence length="1255" mass="142767">MSCMNYARRLSKNENKGPLGEKEYFEDSEEEKRKIKKLIEKIRTSEHIVVHAGAGISTSSGLQDFRGPTGIWTNEFLSDASHRRKRQLEKRRKGREEGSEVKEEAKPQKGETHDVKTYEVKTHDVKTHDVKTPLPNDCQNAKAKKIRRSLQGKCEHSDDPGQHSSVNRTEDSPSDFVKRERPERLCEGNTVELHAEKADDCPEGHSMDTKITHGQHQGYADFQEKEQLNGHNGGAHVEADRGSIGTNGDNCSVQEKQKSENFDMPPVSSRLGKEERRSHVRVKKENATEGEASNGDAPEGDAAEGGAPNGDAALTTQSPRPNEHYVIFGNRKKKVIDLHLALPTKTHIMIKELMNRNIIKFLITQNIDSLHYRCGTKFSKISEIHGNIFIERCDFCGRRYLRDFVISTISFQPTGALCFLCSFPPIGVCTDVLLDWNNAYEDFFHLNSIRHSQMADFHFCLGSSFYIVPASYYPSKKKFANEKSFSCLINYQKSSLSKEVDLSLHSNVNNISDVIIKEFSLEPLCVRSALIVVVRCQVIHFDLTFDKLITVSNVIQDDHCVDLPKGENSSDLSFRIVKKDEHDSGEEYPGGQTHLSKGENCLTHDGVKQLKEGKNPSAHLHTHLHTHLNHSDGDSQNTHSDRSQFKEQLFLIKCSMIKNVSTNEPVGETHKLAVTLIDKTTGIWLVSTNFSCLLEIELWYNSFVLLKLNYDENCPFVELNAWSVNVAYTYGDDIDDVDYVNRGAPNCRNFDLHKNKYVDGPTPQICTSQNGVHVKDKVSGEPNQREVNLSNDHKDRSERDNALHPLPISEILPEHVYVGYNPNNVKPQSAVEQLAILTNASNLSKNSNYAFFELPNALKLLYNLFCLVNKSERAGETEKERQNEEVKRGKEPSGDTIETFVKNLHSPKNVNLYTTDFINSFTQKENMAYQSHYTFRERKKRNLSDFNLCSSSDENKEKKMFVFYNLYMNESSDVYNVSIGRDLIRKHSFGCSLLSSYSPKSASKGNHYISPARKETQEANKSNDSSYVRSTSKIESDPLHEMHHLKMATPQDGENCDECENVEEDSYSKDRASLSQGSEPILSNSPKAQFEMPQTEKATKNYNTAEKEQLSNDSNTNGFKEDPKSDEASASHLQEGENHASATKKKSDDFNNHSSELLFCPIMLINSKHQLGELVSKIPKYIKPQRRYTPYKKLSRDKKNSNTLQKCRSEIWKGKYNEMVCHMEQEHAIDFVLFRELCYFPLWLLNYVNDLFECL</sequence>
<evidence type="ECO:0000256" key="6">
    <source>
        <dbReference type="ARBA" id="ARBA00038170"/>
    </source>
</evidence>
<keyword evidence="3 7" id="KW-0479">Metal-binding</keyword>
<feature type="binding site" evidence="7">
    <location>
        <position position="393"/>
    </location>
    <ligand>
        <name>Zn(2+)</name>
        <dbReference type="ChEBI" id="CHEBI:29105"/>
    </ligand>
</feature>
<feature type="region of interest" description="Disordered" evidence="8">
    <location>
        <begin position="776"/>
        <end position="800"/>
    </location>
</feature>
<feature type="binding site" evidence="7">
    <location>
        <position position="421"/>
    </location>
    <ligand>
        <name>Zn(2+)</name>
        <dbReference type="ChEBI" id="CHEBI:29105"/>
    </ligand>
</feature>
<gene>
    <name evidence="10" type="ORF">PVMG_00566</name>
</gene>
<keyword evidence="2" id="KW-0808">Transferase</keyword>
<feature type="compositionally biased region" description="Polar residues" evidence="8">
    <location>
        <begin position="1073"/>
        <end position="1087"/>
    </location>
</feature>
<feature type="compositionally biased region" description="Basic residues" evidence="8">
    <location>
        <begin position="82"/>
        <end position="93"/>
    </location>
</feature>
<feature type="compositionally biased region" description="Basic and acidic residues" evidence="8">
    <location>
        <begin position="1119"/>
        <end position="1138"/>
    </location>
</feature>
<feature type="compositionally biased region" description="Basic and acidic residues" evidence="8">
    <location>
        <begin position="168"/>
        <end position="186"/>
    </location>
</feature>
<feature type="compositionally biased region" description="Acidic residues" evidence="8">
    <location>
        <begin position="1054"/>
        <end position="1065"/>
    </location>
</feature>
<keyword evidence="4 7" id="KW-0862">Zinc</keyword>
<feature type="region of interest" description="Disordered" evidence="8">
    <location>
        <begin position="1"/>
        <end position="27"/>
    </location>
</feature>
<feature type="region of interest" description="Disordered" evidence="8">
    <location>
        <begin position="873"/>
        <end position="894"/>
    </location>
</feature>
<evidence type="ECO:0000256" key="7">
    <source>
        <dbReference type="PROSITE-ProRule" id="PRU00236"/>
    </source>
</evidence>
<evidence type="ECO:0000256" key="3">
    <source>
        <dbReference type="ARBA" id="ARBA00022723"/>
    </source>
</evidence>
<evidence type="ECO:0000256" key="5">
    <source>
        <dbReference type="ARBA" id="ARBA00023027"/>
    </source>
</evidence>
<dbReference type="OrthoDB" id="424302at2759"/>
<organism evidence="10 11">
    <name type="scientific">Plasmodium vivax Mauritania I</name>
    <dbReference type="NCBI Taxonomy" id="1035515"/>
    <lineage>
        <taxon>Eukaryota</taxon>
        <taxon>Sar</taxon>
        <taxon>Alveolata</taxon>
        <taxon>Apicomplexa</taxon>
        <taxon>Aconoidasida</taxon>
        <taxon>Haemosporida</taxon>
        <taxon>Plasmodiidae</taxon>
        <taxon>Plasmodium</taxon>
        <taxon>Plasmodium (Plasmodium)</taxon>
    </lineage>
</organism>
<dbReference type="PANTHER" id="PTHR11085">
    <property type="entry name" value="NAD-DEPENDENT PROTEIN DEACYLASE SIRTUIN-5, MITOCHONDRIAL-RELATED"/>
    <property type="match status" value="1"/>
</dbReference>
<feature type="region of interest" description="Disordered" evidence="8">
    <location>
        <begin position="229"/>
        <end position="321"/>
    </location>
</feature>
<dbReference type="EC" id="2.3.1.286" evidence="1"/>
<dbReference type="PANTHER" id="PTHR11085:SF12">
    <property type="entry name" value="NAD-DEPENDENT PROTEIN DEACYLASE SIRTUIN-6"/>
    <property type="match status" value="1"/>
</dbReference>